<sequence>MATPGQDKLRQLALEKQRKEAQDEFERKKAAIVQETEKARPSTQRFVGQNDSMEDTLKQTTVGLVYLDDFTRRREELEEMKAREAAKTAELKTLCGIPPFGGHDYGPECTMRWTSVGVWCTYSAYSLLVSNLRRH</sequence>
<reference evidence="2 3" key="1">
    <citation type="journal article" date="2016" name="Mol. Biol. Evol.">
        <title>Comparative Genomics of Early-Diverging Mushroom-Forming Fungi Provides Insights into the Origins of Lignocellulose Decay Capabilities.</title>
        <authorList>
            <person name="Nagy L.G."/>
            <person name="Riley R."/>
            <person name="Tritt A."/>
            <person name="Adam C."/>
            <person name="Daum C."/>
            <person name="Floudas D."/>
            <person name="Sun H."/>
            <person name="Yadav J.S."/>
            <person name="Pangilinan J."/>
            <person name="Larsson K.H."/>
            <person name="Matsuura K."/>
            <person name="Barry K."/>
            <person name="Labutti K."/>
            <person name="Kuo R."/>
            <person name="Ohm R.A."/>
            <person name="Bhattacharya S.S."/>
            <person name="Shirouzu T."/>
            <person name="Yoshinaga Y."/>
            <person name="Martin F.M."/>
            <person name="Grigoriev I.V."/>
            <person name="Hibbett D.S."/>
        </authorList>
    </citation>
    <scope>NUCLEOTIDE SEQUENCE [LARGE SCALE GENOMIC DNA]</scope>
    <source>
        <strain evidence="2 3">HHB12029</strain>
    </source>
</reference>
<name>A0A165G339_EXIGL</name>
<dbReference type="GO" id="GO:0005634">
    <property type="term" value="C:nucleus"/>
    <property type="evidence" value="ECO:0007669"/>
    <property type="project" value="InterPro"/>
</dbReference>
<dbReference type="OrthoDB" id="1562195at2759"/>
<feature type="compositionally biased region" description="Basic and acidic residues" evidence="1">
    <location>
        <begin position="20"/>
        <end position="40"/>
    </location>
</feature>
<proteinExistence type="predicted"/>
<keyword evidence="3" id="KW-1185">Reference proteome</keyword>
<evidence type="ECO:0000313" key="2">
    <source>
        <dbReference type="EMBL" id="KZV89911.1"/>
    </source>
</evidence>
<feature type="compositionally biased region" description="Polar residues" evidence="1">
    <location>
        <begin position="41"/>
        <end position="51"/>
    </location>
</feature>
<dbReference type="InterPro" id="IPR007005">
    <property type="entry name" value="XAP5"/>
</dbReference>
<feature type="region of interest" description="Disordered" evidence="1">
    <location>
        <begin position="20"/>
        <end position="53"/>
    </location>
</feature>
<evidence type="ECO:0000313" key="3">
    <source>
        <dbReference type="Proteomes" id="UP000077266"/>
    </source>
</evidence>
<organism evidence="2 3">
    <name type="scientific">Exidia glandulosa HHB12029</name>
    <dbReference type="NCBI Taxonomy" id="1314781"/>
    <lineage>
        <taxon>Eukaryota</taxon>
        <taxon>Fungi</taxon>
        <taxon>Dikarya</taxon>
        <taxon>Basidiomycota</taxon>
        <taxon>Agaricomycotina</taxon>
        <taxon>Agaricomycetes</taxon>
        <taxon>Auriculariales</taxon>
        <taxon>Exidiaceae</taxon>
        <taxon>Exidia</taxon>
    </lineage>
</organism>
<dbReference type="EMBL" id="KV426060">
    <property type="protein sequence ID" value="KZV89911.1"/>
    <property type="molecule type" value="Genomic_DNA"/>
</dbReference>
<dbReference type="PANTHER" id="PTHR12722">
    <property type="entry name" value="XAP-5 PROTEIN-RELATED"/>
    <property type="match status" value="1"/>
</dbReference>
<dbReference type="Proteomes" id="UP000077266">
    <property type="component" value="Unassembled WGS sequence"/>
</dbReference>
<dbReference type="AlphaFoldDB" id="A0A165G339"/>
<dbReference type="InParanoid" id="A0A165G339"/>
<accession>A0A165G339</accession>
<evidence type="ECO:0000256" key="1">
    <source>
        <dbReference type="SAM" id="MobiDB-lite"/>
    </source>
</evidence>
<dbReference type="PANTHER" id="PTHR12722:SF0">
    <property type="entry name" value="PROTEIN FAM50A"/>
    <property type="match status" value="1"/>
</dbReference>
<protein>
    <submittedName>
        <fullName evidence="2">Uncharacterized protein</fullName>
    </submittedName>
</protein>
<dbReference type="GO" id="GO:0006325">
    <property type="term" value="P:chromatin organization"/>
    <property type="evidence" value="ECO:0007669"/>
    <property type="project" value="TreeGrafter"/>
</dbReference>
<gene>
    <name evidence="2" type="ORF">EXIGLDRAFT_771280</name>
</gene>